<organism evidence="3 4">
    <name type="scientific">Arthrobacter sulfonylureivorans</name>
    <dbReference type="NCBI Taxonomy" id="2486855"/>
    <lineage>
        <taxon>Bacteria</taxon>
        <taxon>Bacillati</taxon>
        <taxon>Actinomycetota</taxon>
        <taxon>Actinomycetes</taxon>
        <taxon>Micrococcales</taxon>
        <taxon>Micrococcaceae</taxon>
        <taxon>Arthrobacter</taxon>
    </lineage>
</organism>
<evidence type="ECO:0000256" key="2">
    <source>
        <dbReference type="SAM" id="SignalP"/>
    </source>
</evidence>
<evidence type="ECO:0000313" key="4">
    <source>
        <dbReference type="Proteomes" id="UP000829069"/>
    </source>
</evidence>
<proteinExistence type="predicted"/>
<dbReference type="SUPFAM" id="SSF55399">
    <property type="entry name" value="Subtilisin inhibitor"/>
    <property type="match status" value="1"/>
</dbReference>
<feature type="chain" id="PRO_5046918452" evidence="2">
    <location>
        <begin position="33"/>
        <end position="193"/>
    </location>
</feature>
<reference evidence="3 4" key="1">
    <citation type="submission" date="2022-03" db="EMBL/GenBank/DDBJ databases">
        <title>Isotopic signatures of nitrous oxide derived from detoxification processes.</title>
        <authorList>
            <person name="Behrendt U."/>
            <person name="Buchen C."/>
            <person name="Well R."/>
            <person name="Ulrich A."/>
            <person name="Rohe L."/>
            <person name="Kolb S."/>
            <person name="Schloter M."/>
            <person name="Horn M.A."/>
            <person name="Augustin J."/>
        </authorList>
    </citation>
    <scope>NUCLEOTIDE SEQUENCE [LARGE SCALE GENOMIC DNA]</scope>
    <source>
        <strain evidence="3 4">S4-C24</strain>
    </source>
</reference>
<sequence length="193" mass="19777">MAVTARRSAPRRARGLRTAALILGLLAVPSLAACGPGNEPAPSPGITAPASPGTGSPGAPGTSEPAPSEPTPPNTQEGTAMDADLTVVLTSAGSDARVERKLVCKDNQPADGSTVRDADAACAALTKHGEKVFFELPDRNRICTQQYGGPQQARVTGTISGREVDKQFALTDGCQISEWNSMQALLGSRAGEA</sequence>
<accession>A0ABY3W700</accession>
<feature type="region of interest" description="Disordered" evidence="1">
    <location>
        <begin position="35"/>
        <end position="81"/>
    </location>
</feature>
<evidence type="ECO:0000313" key="3">
    <source>
        <dbReference type="EMBL" id="UNK45771.1"/>
    </source>
</evidence>
<feature type="signal peptide" evidence="2">
    <location>
        <begin position="1"/>
        <end position="32"/>
    </location>
</feature>
<dbReference type="PROSITE" id="PS51257">
    <property type="entry name" value="PROKAR_LIPOPROTEIN"/>
    <property type="match status" value="1"/>
</dbReference>
<dbReference type="InterPro" id="IPR036819">
    <property type="entry name" value="Subtilisin_inhibitor-like_sf"/>
</dbReference>
<dbReference type="Proteomes" id="UP000829069">
    <property type="component" value="Chromosome"/>
</dbReference>
<keyword evidence="4" id="KW-1185">Reference proteome</keyword>
<keyword evidence="2" id="KW-0732">Signal</keyword>
<evidence type="ECO:0000256" key="1">
    <source>
        <dbReference type="SAM" id="MobiDB-lite"/>
    </source>
</evidence>
<dbReference type="RefSeq" id="WP_241913945.1">
    <property type="nucleotide sequence ID" value="NZ_CP093326.1"/>
</dbReference>
<name>A0ABY3W700_9MICC</name>
<dbReference type="Gene3D" id="3.30.350.10">
    <property type="entry name" value="Subtilisin inhibitor-like"/>
    <property type="match status" value="1"/>
</dbReference>
<protein>
    <submittedName>
        <fullName evidence="3">SSI family serine proteinase inhibitor</fullName>
    </submittedName>
</protein>
<feature type="compositionally biased region" description="Low complexity" evidence="1">
    <location>
        <begin position="47"/>
        <end position="66"/>
    </location>
</feature>
<dbReference type="EMBL" id="CP093326">
    <property type="protein sequence ID" value="UNK45771.1"/>
    <property type="molecule type" value="Genomic_DNA"/>
</dbReference>
<gene>
    <name evidence="3" type="ORF">MNQ99_17955</name>
</gene>